<keyword evidence="9" id="KW-1185">Reference proteome</keyword>
<evidence type="ECO:0000256" key="5">
    <source>
        <dbReference type="ARBA" id="ARBA00023180"/>
    </source>
</evidence>
<dbReference type="InterPro" id="IPR036398">
    <property type="entry name" value="CA_dom_sf"/>
</dbReference>
<comment type="caution">
    <text evidence="8">The sequence shown here is derived from an EMBL/GenBank/DDBJ whole genome shotgun (WGS) entry which is preliminary data.</text>
</comment>
<dbReference type="GO" id="GO:0008270">
    <property type="term" value="F:zinc ion binding"/>
    <property type="evidence" value="ECO:0007669"/>
    <property type="project" value="InterPro"/>
</dbReference>
<evidence type="ECO:0000313" key="8">
    <source>
        <dbReference type="EMBL" id="KAJ6646135.1"/>
    </source>
</evidence>
<organism evidence="8 9">
    <name type="scientific">Pseudolycoriella hygida</name>
    <dbReference type="NCBI Taxonomy" id="35572"/>
    <lineage>
        <taxon>Eukaryota</taxon>
        <taxon>Metazoa</taxon>
        <taxon>Ecdysozoa</taxon>
        <taxon>Arthropoda</taxon>
        <taxon>Hexapoda</taxon>
        <taxon>Insecta</taxon>
        <taxon>Pterygota</taxon>
        <taxon>Neoptera</taxon>
        <taxon>Endopterygota</taxon>
        <taxon>Diptera</taxon>
        <taxon>Nematocera</taxon>
        <taxon>Sciaroidea</taxon>
        <taxon>Sciaridae</taxon>
        <taxon>Pseudolycoriella</taxon>
    </lineage>
</organism>
<evidence type="ECO:0000256" key="4">
    <source>
        <dbReference type="ARBA" id="ARBA00022833"/>
    </source>
</evidence>
<dbReference type="FunFam" id="3.10.200.10:FF:000003">
    <property type="entry name" value="Carbonic anhydrase 12"/>
    <property type="match status" value="1"/>
</dbReference>
<evidence type="ECO:0000256" key="6">
    <source>
        <dbReference type="SAM" id="SignalP"/>
    </source>
</evidence>
<dbReference type="PROSITE" id="PS51144">
    <property type="entry name" value="ALPHA_CA_2"/>
    <property type="match status" value="1"/>
</dbReference>
<feature type="signal peptide" evidence="6">
    <location>
        <begin position="1"/>
        <end position="19"/>
    </location>
</feature>
<sequence>MMLLIISICVAFSVGSVKSEGCTGFTYDGEEGQHNWGKRFNQCSGKHQSPIDIDSVFVQMVALSPLEMVGFNSTVGKALLTNNGHTAMMKIEGNVKPTITGGPLTGEYKFEQLHFHWGANDSMGSEDKIDGKSFPLELHIVFSKIDYLNIDSALNHSDGLTVLACIYELTDKPNLKYEPFVQLLSKVQHPGDIAEFPEAPVLLDLLPKDLSQYFTYHGSLTTPPCSEAVTWIDFRQTIKIASCQLEAFRKLEDSHGHRLINNFRAIQPLGDRIVRRNIGNKMNTKLNGYRRNRVFTDQTNIHSRIAQVEGTTAKK</sequence>
<evidence type="ECO:0000313" key="9">
    <source>
        <dbReference type="Proteomes" id="UP001151699"/>
    </source>
</evidence>
<dbReference type="GO" id="GO:0004089">
    <property type="term" value="F:carbonate dehydratase activity"/>
    <property type="evidence" value="ECO:0007669"/>
    <property type="project" value="UniProtKB-EC"/>
</dbReference>
<dbReference type="Proteomes" id="UP001151699">
    <property type="component" value="Chromosome A"/>
</dbReference>
<protein>
    <recommendedName>
        <fullName evidence="2">carbonic anhydrase</fullName>
        <ecNumber evidence="2">4.2.1.1</ecNumber>
    </recommendedName>
</protein>
<accession>A0A9Q0S7G2</accession>
<dbReference type="AlphaFoldDB" id="A0A9Q0S7G2"/>
<dbReference type="InterPro" id="IPR023561">
    <property type="entry name" value="Carbonic_anhydrase_a-class"/>
</dbReference>
<gene>
    <name evidence="8" type="primary">CA6</name>
    <name evidence="8" type="ORF">Bhyg_01345</name>
</gene>
<feature type="domain" description="Alpha-carbonic anhydrase" evidence="7">
    <location>
        <begin position="23"/>
        <end position="278"/>
    </location>
</feature>
<dbReference type="InterPro" id="IPR001148">
    <property type="entry name" value="CA_dom"/>
</dbReference>
<reference evidence="8" key="1">
    <citation type="submission" date="2022-07" db="EMBL/GenBank/DDBJ databases">
        <authorList>
            <person name="Trinca V."/>
            <person name="Uliana J.V.C."/>
            <person name="Torres T.T."/>
            <person name="Ward R.J."/>
            <person name="Monesi N."/>
        </authorList>
    </citation>
    <scope>NUCLEOTIDE SEQUENCE</scope>
    <source>
        <strain evidence="8">HSMRA1968</strain>
        <tissue evidence="8">Whole embryos</tissue>
    </source>
</reference>
<dbReference type="GO" id="GO:0005737">
    <property type="term" value="C:cytoplasm"/>
    <property type="evidence" value="ECO:0007669"/>
    <property type="project" value="TreeGrafter"/>
</dbReference>
<proteinExistence type="inferred from homology"/>
<keyword evidence="3" id="KW-0479">Metal-binding</keyword>
<dbReference type="OrthoDB" id="429145at2759"/>
<feature type="chain" id="PRO_5040397931" description="carbonic anhydrase" evidence="6">
    <location>
        <begin position="20"/>
        <end position="315"/>
    </location>
</feature>
<evidence type="ECO:0000256" key="2">
    <source>
        <dbReference type="ARBA" id="ARBA00012925"/>
    </source>
</evidence>
<dbReference type="SMART" id="SM01057">
    <property type="entry name" value="Carb_anhydrase"/>
    <property type="match status" value="1"/>
</dbReference>
<dbReference type="Gene3D" id="3.10.200.10">
    <property type="entry name" value="Alpha carbonic anhydrase"/>
    <property type="match status" value="1"/>
</dbReference>
<dbReference type="SUPFAM" id="SSF51069">
    <property type="entry name" value="Carbonic anhydrase"/>
    <property type="match status" value="1"/>
</dbReference>
<comment type="similarity">
    <text evidence="1">Belongs to the alpha-carbonic anhydrase family.</text>
</comment>
<keyword evidence="5" id="KW-0325">Glycoprotein</keyword>
<evidence type="ECO:0000259" key="7">
    <source>
        <dbReference type="PROSITE" id="PS51144"/>
    </source>
</evidence>
<dbReference type="PANTHER" id="PTHR18952">
    <property type="entry name" value="CARBONIC ANHYDRASE"/>
    <property type="match status" value="1"/>
</dbReference>
<dbReference type="PANTHER" id="PTHR18952:SF124">
    <property type="entry name" value="CARBONIC ANHYDRASE 7"/>
    <property type="match status" value="1"/>
</dbReference>
<evidence type="ECO:0000256" key="3">
    <source>
        <dbReference type="ARBA" id="ARBA00022723"/>
    </source>
</evidence>
<keyword evidence="4" id="KW-0862">Zinc</keyword>
<dbReference type="EMBL" id="WJQU01000001">
    <property type="protein sequence ID" value="KAJ6646135.1"/>
    <property type="molecule type" value="Genomic_DNA"/>
</dbReference>
<dbReference type="Pfam" id="PF00194">
    <property type="entry name" value="Carb_anhydrase"/>
    <property type="match status" value="1"/>
</dbReference>
<name>A0A9Q0S7G2_9DIPT</name>
<dbReference type="CDD" id="cd00326">
    <property type="entry name" value="alpha_CA"/>
    <property type="match status" value="1"/>
</dbReference>
<dbReference type="EC" id="4.2.1.1" evidence="2"/>
<evidence type="ECO:0000256" key="1">
    <source>
        <dbReference type="ARBA" id="ARBA00010718"/>
    </source>
</evidence>
<keyword evidence="6" id="KW-0732">Signal</keyword>